<gene>
    <name evidence="1" type="ORF">ALAG00032_LOCUS8243</name>
</gene>
<dbReference type="AlphaFoldDB" id="A0A7S3NL69"/>
<name>A0A7S3NL69_9STRA</name>
<organism evidence="1">
    <name type="scientific">Aureoumbra lagunensis</name>
    <dbReference type="NCBI Taxonomy" id="44058"/>
    <lineage>
        <taxon>Eukaryota</taxon>
        <taxon>Sar</taxon>
        <taxon>Stramenopiles</taxon>
        <taxon>Ochrophyta</taxon>
        <taxon>Pelagophyceae</taxon>
        <taxon>Pelagomonadales</taxon>
        <taxon>Aureoumbra</taxon>
    </lineage>
</organism>
<dbReference type="EMBL" id="HBIJ01012110">
    <property type="protein sequence ID" value="CAE0367486.1"/>
    <property type="molecule type" value="Transcribed_RNA"/>
</dbReference>
<reference evidence="1" key="1">
    <citation type="submission" date="2021-01" db="EMBL/GenBank/DDBJ databases">
        <authorList>
            <person name="Corre E."/>
            <person name="Pelletier E."/>
            <person name="Niang G."/>
            <person name="Scheremetjew M."/>
            <person name="Finn R."/>
            <person name="Kale V."/>
            <person name="Holt S."/>
            <person name="Cochrane G."/>
            <person name="Meng A."/>
            <person name="Brown T."/>
            <person name="Cohen L."/>
        </authorList>
    </citation>
    <scope>NUCLEOTIDE SEQUENCE</scope>
    <source>
        <strain evidence="1">CCMP1510</strain>
    </source>
</reference>
<sequence length="616" mass="69078">MRNIEENIDEYLEFDPEKRVSIGFPFSLNEVLSINNDKALKENQKQGEAVAAIWMENDRPHCVIIAADETHNKLFGTMTDRVVVDAFQLVSLYETSLVDMDGGVASFCAHLFSQSSNKNYRFEFTRNIILTNDCPSQIRSQSSAYLDSNVSVFYQYQSPRKNGVSIFLFRSIVVDVSALKNTQGGALRYDHYLGSLSCLQAGFGDLERYYELAQVSEDVHDLIAVALDAGSLADISAVEAVAHSFENMSLDTINHNTNNSIRRLLAHSEILVSIEKNNRITSSDDLIQFQTSDNPHVTIPFAIIRSFFCLPVLDLAVLHGISEATFSFDPNSGIIRITCPVIIRVDPLPGTVANKVQGISFAQRILRCNHSLNNCGLDVRWSCVKKKINTPLEEKDVDRCYYDMIATLVGAKALIFPAPTHIVTEESHSNREENNNDTPDLIQSLNPPIQKNSQEKEIIPPVKQTTLILVEDQATLCNMLKLCAEKNFSFTQVQTIITAYDVSQAHKTIISALDTARRVAIVFDENIYTLNNRNERIAYTATELRQLLLSSSVIKSAFDTRRLLFVSYSTSAIPQSPTLHLIRRKTTDTPRSLFTDLVNLIDNSPIITESDDDSRF</sequence>
<accession>A0A7S3NL69</accession>
<protein>
    <submittedName>
        <fullName evidence="1">Uncharacterized protein</fullName>
    </submittedName>
</protein>
<evidence type="ECO:0000313" key="1">
    <source>
        <dbReference type="EMBL" id="CAE0367486.1"/>
    </source>
</evidence>
<proteinExistence type="predicted"/>